<evidence type="ECO:0000313" key="3">
    <source>
        <dbReference type="EMBL" id="PXV86298.1"/>
    </source>
</evidence>
<gene>
    <name evidence="3" type="ORF">C8E03_11383</name>
</gene>
<name>A0A318EHZ9_9FIRM</name>
<dbReference type="AlphaFoldDB" id="A0A318EHZ9"/>
<organism evidence="3 4">
    <name type="scientific">Lachnotalea glycerini</name>
    <dbReference type="NCBI Taxonomy" id="1763509"/>
    <lineage>
        <taxon>Bacteria</taxon>
        <taxon>Bacillati</taxon>
        <taxon>Bacillota</taxon>
        <taxon>Clostridia</taxon>
        <taxon>Lachnospirales</taxon>
        <taxon>Lachnospiraceae</taxon>
        <taxon>Lachnotalea</taxon>
    </lineage>
</organism>
<feature type="transmembrane region" description="Helical" evidence="1">
    <location>
        <begin position="145"/>
        <end position="160"/>
    </location>
</feature>
<dbReference type="PANTHER" id="PTHR14969:SF13">
    <property type="entry name" value="AT30094P"/>
    <property type="match status" value="1"/>
</dbReference>
<feature type="transmembrane region" description="Helical" evidence="1">
    <location>
        <begin position="15"/>
        <end position="40"/>
    </location>
</feature>
<feature type="transmembrane region" description="Helical" evidence="1">
    <location>
        <begin position="121"/>
        <end position="139"/>
    </location>
</feature>
<dbReference type="InterPro" id="IPR000326">
    <property type="entry name" value="PAP2/HPO"/>
</dbReference>
<feature type="transmembrane region" description="Helical" evidence="1">
    <location>
        <begin position="271"/>
        <end position="290"/>
    </location>
</feature>
<dbReference type="Pfam" id="PF01569">
    <property type="entry name" value="PAP2"/>
    <property type="match status" value="1"/>
</dbReference>
<accession>A0A318EHZ9</accession>
<evidence type="ECO:0000256" key="1">
    <source>
        <dbReference type="SAM" id="Phobius"/>
    </source>
</evidence>
<dbReference type="EMBL" id="QICS01000013">
    <property type="protein sequence ID" value="PXV86298.1"/>
    <property type="molecule type" value="Genomic_DNA"/>
</dbReference>
<reference evidence="3 4" key="1">
    <citation type="submission" date="2018-05" db="EMBL/GenBank/DDBJ databases">
        <title>Genomic Encyclopedia of Type Strains, Phase IV (KMG-IV): sequencing the most valuable type-strain genomes for metagenomic binning, comparative biology and taxonomic classification.</title>
        <authorList>
            <person name="Goeker M."/>
        </authorList>
    </citation>
    <scope>NUCLEOTIDE SEQUENCE [LARGE SCALE GENOMIC DNA]</scope>
    <source>
        <strain evidence="3 4">DSM 28816</strain>
    </source>
</reference>
<comment type="caution">
    <text evidence="3">The sequence shown here is derived from an EMBL/GenBank/DDBJ whole genome shotgun (WGS) entry which is preliminary data.</text>
</comment>
<dbReference type="Proteomes" id="UP000247523">
    <property type="component" value="Unassembled WGS sequence"/>
</dbReference>
<dbReference type="SMART" id="SM00014">
    <property type="entry name" value="acidPPc"/>
    <property type="match status" value="1"/>
</dbReference>
<dbReference type="RefSeq" id="WP_110291787.1">
    <property type="nucleotide sequence ID" value="NZ_QICS01000013.1"/>
</dbReference>
<evidence type="ECO:0000259" key="2">
    <source>
        <dbReference type="SMART" id="SM00014"/>
    </source>
</evidence>
<dbReference type="Gene3D" id="1.20.144.10">
    <property type="entry name" value="Phosphatidic acid phosphatase type 2/haloperoxidase"/>
    <property type="match status" value="1"/>
</dbReference>
<feature type="transmembrane region" description="Helical" evidence="1">
    <location>
        <begin position="240"/>
        <end position="259"/>
    </location>
</feature>
<dbReference type="SUPFAM" id="SSF48317">
    <property type="entry name" value="Acid phosphatase/Vanadium-dependent haloperoxidase"/>
    <property type="match status" value="1"/>
</dbReference>
<evidence type="ECO:0000313" key="4">
    <source>
        <dbReference type="Proteomes" id="UP000247523"/>
    </source>
</evidence>
<dbReference type="PANTHER" id="PTHR14969">
    <property type="entry name" value="SPHINGOSINE-1-PHOSPHATE PHOSPHOHYDROLASE"/>
    <property type="match status" value="1"/>
</dbReference>
<feature type="domain" description="Phosphatidic acid phosphatase type 2/haloperoxidase" evidence="2">
    <location>
        <begin position="48"/>
        <end position="160"/>
    </location>
</feature>
<keyword evidence="1" id="KW-1133">Transmembrane helix</keyword>
<protein>
    <submittedName>
        <fullName evidence="3">PAP2 superfamily protein</fullName>
    </submittedName>
</protein>
<feature type="transmembrane region" description="Helical" evidence="1">
    <location>
        <begin position="209"/>
        <end position="228"/>
    </location>
</feature>
<keyword evidence="1" id="KW-0472">Membrane</keyword>
<proteinExistence type="predicted"/>
<keyword evidence="1" id="KW-0812">Transmembrane</keyword>
<dbReference type="InterPro" id="IPR036938">
    <property type="entry name" value="PAP2/HPO_sf"/>
</dbReference>
<sequence length="294" mass="33179">MEFLKFLAQFRTTPLTYLFSLFTFLGEETFAITVICFLYWCLDKKLARKICIAYFASGLLIQSLKLTFCIPRPWILDPTFQPSQLMLDSATGYSFPSGHTQSSTALFGSLAFASKKAWRRIFFVFLIVGVGFSRMFLGYHTPKDVLTSMIISFLIVLFLNKKVDVSSYVPKTVAITLAIFSAIILIYSLVLKNLPNADLTQFHDCFKSIGAGIGFALGWYIEPSFICFDEKKGSPLTQVTKLLLGLFIAVALKSGLKVLLGTSLTADTIRYFILVCWIMILYPLIIVKLFHKNY</sequence>
<feature type="transmembrane region" description="Helical" evidence="1">
    <location>
        <begin position="172"/>
        <end position="189"/>
    </location>
</feature>